<dbReference type="AlphaFoldDB" id="A0A418MS48"/>
<reference evidence="1 2" key="1">
    <citation type="submission" date="2018-08" db="EMBL/GenBank/DDBJ databases">
        <title>Jishengella sp. nov., isolated from a root of Azadirachta indica A. Juss. var. siamensis Valenton.</title>
        <authorList>
            <person name="Kuncharoen N."/>
            <person name="Tanasupawat S."/>
            <person name="Kudo T."/>
            <person name="Ohkuma M."/>
        </authorList>
    </citation>
    <scope>NUCLEOTIDE SEQUENCE [LARGE SCALE GENOMIC DNA]</scope>
    <source>
        <strain evidence="1 2">AZ1-13</strain>
    </source>
</reference>
<accession>A0A418MS48</accession>
<organism evidence="1 2">
    <name type="scientific">Micromonospora radicis</name>
    <dbReference type="NCBI Taxonomy" id="1894971"/>
    <lineage>
        <taxon>Bacteria</taxon>
        <taxon>Bacillati</taxon>
        <taxon>Actinomycetota</taxon>
        <taxon>Actinomycetes</taxon>
        <taxon>Micromonosporales</taxon>
        <taxon>Micromonosporaceae</taxon>
        <taxon>Micromonospora</taxon>
    </lineage>
</organism>
<dbReference type="EMBL" id="QXEC01000016">
    <property type="protein sequence ID" value="RIV37000.1"/>
    <property type="molecule type" value="Genomic_DNA"/>
</dbReference>
<proteinExistence type="predicted"/>
<dbReference type="Proteomes" id="UP000283832">
    <property type="component" value="Unassembled WGS sequence"/>
</dbReference>
<sequence length="154" mass="17100">MAVEDDVVSTFAIWAACGILTDNHKLVRAFSRKAARTTSGPPGSLPAGTSNLKCGSEKWGYRHIVKNHLSQWENDARIEGSNWRDLADFAIAVALSDPDRVTYRQSNDTYCFSREIYLVDKRTGRIVAYRYPNVSIAAVSKNIITAFPASAQCR</sequence>
<gene>
    <name evidence="1" type="ORF">D2L64_17240</name>
</gene>
<name>A0A418MS48_9ACTN</name>
<keyword evidence="2" id="KW-1185">Reference proteome</keyword>
<evidence type="ECO:0000313" key="2">
    <source>
        <dbReference type="Proteomes" id="UP000283832"/>
    </source>
</evidence>
<evidence type="ECO:0000313" key="1">
    <source>
        <dbReference type="EMBL" id="RIV37000.1"/>
    </source>
</evidence>
<comment type="caution">
    <text evidence="1">The sequence shown here is derived from an EMBL/GenBank/DDBJ whole genome shotgun (WGS) entry which is preliminary data.</text>
</comment>
<protein>
    <submittedName>
        <fullName evidence="1">Uncharacterized protein</fullName>
    </submittedName>
</protein>